<dbReference type="Gene3D" id="3.30.420.10">
    <property type="entry name" value="Ribonuclease H-like superfamily/Ribonuclease H"/>
    <property type="match status" value="1"/>
</dbReference>
<dbReference type="InterPro" id="IPR012337">
    <property type="entry name" value="RNaseH-like_sf"/>
</dbReference>
<reference evidence="2 3" key="1">
    <citation type="journal article" date="2013" name="Genome Biol.">
        <title>The genome sequence of the most widely cultivated cacao type and its use to identify candidate genes regulating pod color.</title>
        <authorList>
            <person name="Motamayor J.C."/>
            <person name="Mockaitis K."/>
            <person name="Schmutz J."/>
            <person name="Haiminen N."/>
            <person name="Iii D.L."/>
            <person name="Cornejo O."/>
            <person name="Findley S.D."/>
            <person name="Zheng P."/>
            <person name="Utro F."/>
            <person name="Royaert S."/>
            <person name="Saski C."/>
            <person name="Jenkins J."/>
            <person name="Podicheti R."/>
            <person name="Zhao M."/>
            <person name="Scheffler B.E."/>
            <person name="Stack J.C."/>
            <person name="Feltus F.A."/>
            <person name="Mustiga G.M."/>
            <person name="Amores F."/>
            <person name="Phillips W."/>
            <person name="Marelli J.P."/>
            <person name="May G.D."/>
            <person name="Shapiro H."/>
            <person name="Ma J."/>
            <person name="Bustamante C.D."/>
            <person name="Schnell R.J."/>
            <person name="Main D."/>
            <person name="Gilbert D."/>
            <person name="Parida L."/>
            <person name="Kuhn D.N."/>
        </authorList>
    </citation>
    <scope>NUCLEOTIDE SEQUENCE [LARGE SCALE GENOMIC DNA]</scope>
    <source>
        <strain evidence="3">cv. Matina 1-6</strain>
    </source>
</reference>
<dbReference type="Pfam" id="PF13456">
    <property type="entry name" value="RVT_3"/>
    <property type="match status" value="1"/>
</dbReference>
<dbReference type="InterPro" id="IPR036397">
    <property type="entry name" value="RNaseH_sf"/>
</dbReference>
<dbReference type="EMBL" id="CM001881">
    <property type="protein sequence ID" value="EOY24474.1"/>
    <property type="molecule type" value="Genomic_DNA"/>
</dbReference>
<dbReference type="HOGENOM" id="CLU_091516_0_0_1"/>
<dbReference type="InParanoid" id="A0A061GBP5"/>
<dbReference type="SUPFAM" id="SSF53098">
    <property type="entry name" value="Ribonuclease H-like"/>
    <property type="match status" value="1"/>
</dbReference>
<organism evidence="2 3">
    <name type="scientific">Theobroma cacao</name>
    <name type="common">Cacao</name>
    <name type="synonym">Cocoa</name>
    <dbReference type="NCBI Taxonomy" id="3641"/>
    <lineage>
        <taxon>Eukaryota</taxon>
        <taxon>Viridiplantae</taxon>
        <taxon>Streptophyta</taxon>
        <taxon>Embryophyta</taxon>
        <taxon>Tracheophyta</taxon>
        <taxon>Spermatophyta</taxon>
        <taxon>Magnoliopsida</taxon>
        <taxon>eudicotyledons</taxon>
        <taxon>Gunneridae</taxon>
        <taxon>Pentapetalae</taxon>
        <taxon>rosids</taxon>
        <taxon>malvids</taxon>
        <taxon>Malvales</taxon>
        <taxon>Malvaceae</taxon>
        <taxon>Byttnerioideae</taxon>
        <taxon>Theobroma</taxon>
    </lineage>
</organism>
<gene>
    <name evidence="2" type="ORF">TCM_016069</name>
</gene>
<dbReference type="InterPro" id="IPR053151">
    <property type="entry name" value="RNase_H-like"/>
</dbReference>
<feature type="domain" description="RNase H type-1" evidence="1">
    <location>
        <begin position="120"/>
        <end position="174"/>
    </location>
</feature>
<sequence>MQKCLLTNKECVMRHLSSNSCNMQCRQEDETIPHTLRDYPLASALSLRLVPQKYQALFFSASLTDWLSHNLSHCKLTVREIQWVTIFGTSCWNGIEALKSRKEEILVDWTASPHGWFTLNSDGAFRRSLGKAVTSGVLRDSCGNWFGGFSATFGTCTAYRAELWGTYKGLNLAW</sequence>
<dbReference type="eggNOG" id="KOG1075">
    <property type="taxonomic scope" value="Eukaryota"/>
</dbReference>
<dbReference type="Gramene" id="EOY24474">
    <property type="protein sequence ID" value="EOY24474"/>
    <property type="gene ID" value="TCM_016069"/>
</dbReference>
<evidence type="ECO:0000259" key="1">
    <source>
        <dbReference type="Pfam" id="PF13456"/>
    </source>
</evidence>
<evidence type="ECO:0000313" key="3">
    <source>
        <dbReference type="Proteomes" id="UP000026915"/>
    </source>
</evidence>
<evidence type="ECO:0000313" key="2">
    <source>
        <dbReference type="EMBL" id="EOY24474.1"/>
    </source>
</evidence>
<dbReference type="Proteomes" id="UP000026915">
    <property type="component" value="Chromosome 3"/>
</dbReference>
<dbReference type="PANTHER" id="PTHR47723">
    <property type="entry name" value="OS05G0353850 PROTEIN"/>
    <property type="match status" value="1"/>
</dbReference>
<dbReference type="OMA" id="CAICHTT"/>
<proteinExistence type="predicted"/>
<accession>A0A061GBP5</accession>
<dbReference type="GO" id="GO:0003676">
    <property type="term" value="F:nucleic acid binding"/>
    <property type="evidence" value="ECO:0007669"/>
    <property type="project" value="InterPro"/>
</dbReference>
<dbReference type="InterPro" id="IPR002156">
    <property type="entry name" value="RNaseH_domain"/>
</dbReference>
<dbReference type="InterPro" id="IPR044730">
    <property type="entry name" value="RNase_H-like_dom_plant"/>
</dbReference>
<dbReference type="CDD" id="cd06222">
    <property type="entry name" value="RNase_H_like"/>
    <property type="match status" value="1"/>
</dbReference>
<dbReference type="AlphaFoldDB" id="A0A061GBP5"/>
<keyword evidence="3" id="KW-1185">Reference proteome</keyword>
<protein>
    <submittedName>
        <fullName evidence="2">Ribonuclease H-like protein</fullName>
    </submittedName>
</protein>
<dbReference type="PANTHER" id="PTHR47723:SF13">
    <property type="entry name" value="PUTATIVE-RELATED"/>
    <property type="match status" value="1"/>
</dbReference>
<dbReference type="GO" id="GO:0004523">
    <property type="term" value="F:RNA-DNA hybrid ribonuclease activity"/>
    <property type="evidence" value="ECO:0007669"/>
    <property type="project" value="InterPro"/>
</dbReference>
<name>A0A061GBP5_THECC</name>